<organism evidence="3 4">
    <name type="scientific">Hypericibacter terrae</name>
    <dbReference type="NCBI Taxonomy" id="2602015"/>
    <lineage>
        <taxon>Bacteria</taxon>
        <taxon>Pseudomonadati</taxon>
        <taxon>Pseudomonadota</taxon>
        <taxon>Alphaproteobacteria</taxon>
        <taxon>Rhodospirillales</taxon>
        <taxon>Dongiaceae</taxon>
        <taxon>Hypericibacter</taxon>
    </lineage>
</organism>
<dbReference type="CDD" id="cd10291">
    <property type="entry name" value="GST_C_YfcG_like"/>
    <property type="match status" value="1"/>
</dbReference>
<dbReference type="PROSITE" id="PS50404">
    <property type="entry name" value="GST_NTER"/>
    <property type="match status" value="1"/>
</dbReference>
<reference evidence="3 4" key="1">
    <citation type="submission" date="2019-08" db="EMBL/GenBank/DDBJ databases">
        <title>Hyperibacter terrae gen. nov., sp. nov. and Hyperibacter viscosus sp. nov., two new members in the family Rhodospirillaceae isolated from the rhizosphere of Hypericum perforatum.</title>
        <authorList>
            <person name="Noviana Z."/>
        </authorList>
    </citation>
    <scope>NUCLEOTIDE SEQUENCE [LARGE SCALE GENOMIC DNA]</scope>
    <source>
        <strain evidence="3 4">R5913</strain>
    </source>
</reference>
<dbReference type="InterPro" id="IPR040079">
    <property type="entry name" value="Glutathione_S-Trfase"/>
</dbReference>
<dbReference type="AlphaFoldDB" id="A0A5J6MG13"/>
<sequence>MIELYSWATPNGHKIHIMLEETGLPYNVHGVDIGRGDQFKPEFLAFSPNNKIPAIIDTEGPDGKPISIFESGAILIYLAEKTGKFLPKAPRGRYETLEWLMFQMGSIGPMLGQVHHFRGYAPEQIPYAINRYTNEAKRLYGVLDRRLADRPFVAGDYSIADMAIFPWLRSWDRQGVQLSDYPNTKRWFDQIAARPAVIKAVTVLSEVQRAEMDAKAKEMLFGATQYQKR</sequence>
<dbReference type="Pfam" id="PF00043">
    <property type="entry name" value="GST_C"/>
    <property type="match status" value="1"/>
</dbReference>
<dbReference type="Pfam" id="PF13409">
    <property type="entry name" value="GST_N_2"/>
    <property type="match status" value="1"/>
</dbReference>
<dbReference type="PROSITE" id="PS50405">
    <property type="entry name" value="GST_CTER"/>
    <property type="match status" value="1"/>
</dbReference>
<dbReference type="Gene3D" id="3.40.30.10">
    <property type="entry name" value="Glutaredoxin"/>
    <property type="match status" value="1"/>
</dbReference>
<dbReference type="InterPro" id="IPR036249">
    <property type="entry name" value="Thioredoxin-like_sf"/>
</dbReference>
<dbReference type="PANTHER" id="PTHR44051:SF19">
    <property type="entry name" value="DISULFIDE-BOND OXIDOREDUCTASE YFCG"/>
    <property type="match status" value="1"/>
</dbReference>
<dbReference type="SUPFAM" id="SSF47616">
    <property type="entry name" value="GST C-terminal domain-like"/>
    <property type="match status" value="1"/>
</dbReference>
<dbReference type="InterPro" id="IPR004045">
    <property type="entry name" value="Glutathione_S-Trfase_N"/>
</dbReference>
<dbReference type="CDD" id="cd03048">
    <property type="entry name" value="GST_N_Ure2p_like"/>
    <property type="match status" value="1"/>
</dbReference>
<proteinExistence type="predicted"/>
<dbReference type="KEGG" id="htq:FRZ44_16760"/>
<dbReference type="SFLD" id="SFLDS00019">
    <property type="entry name" value="Glutathione_Transferase_(cytos"/>
    <property type="match status" value="1"/>
</dbReference>
<dbReference type="SFLD" id="SFLDG01151">
    <property type="entry name" value="Main.2:_Nu-like"/>
    <property type="match status" value="1"/>
</dbReference>
<evidence type="ECO:0000313" key="3">
    <source>
        <dbReference type="EMBL" id="QEX16383.1"/>
    </source>
</evidence>
<dbReference type="InterPro" id="IPR036282">
    <property type="entry name" value="Glutathione-S-Trfase_C_sf"/>
</dbReference>
<dbReference type="InterPro" id="IPR010987">
    <property type="entry name" value="Glutathione-S-Trfase_C-like"/>
</dbReference>
<gene>
    <name evidence="3" type="ORF">FRZ44_16760</name>
</gene>
<dbReference type="SFLD" id="SFLDG00358">
    <property type="entry name" value="Main_(cytGST)"/>
    <property type="match status" value="1"/>
</dbReference>
<dbReference type="OrthoDB" id="9803562at2"/>
<feature type="domain" description="GST N-terminal" evidence="1">
    <location>
        <begin position="1"/>
        <end position="86"/>
    </location>
</feature>
<evidence type="ECO:0000259" key="1">
    <source>
        <dbReference type="PROSITE" id="PS50404"/>
    </source>
</evidence>
<name>A0A5J6MG13_9PROT</name>
<dbReference type="Proteomes" id="UP000326202">
    <property type="component" value="Chromosome"/>
</dbReference>
<dbReference type="InterPro" id="IPR004046">
    <property type="entry name" value="GST_C"/>
</dbReference>
<dbReference type="PANTHER" id="PTHR44051">
    <property type="entry name" value="GLUTATHIONE S-TRANSFERASE-RELATED"/>
    <property type="match status" value="1"/>
</dbReference>
<dbReference type="EMBL" id="CP042906">
    <property type="protein sequence ID" value="QEX16383.1"/>
    <property type="molecule type" value="Genomic_DNA"/>
</dbReference>
<protein>
    <submittedName>
        <fullName evidence="3">Thiol:disulfide oxidoreductase</fullName>
    </submittedName>
</protein>
<evidence type="ECO:0000313" key="4">
    <source>
        <dbReference type="Proteomes" id="UP000326202"/>
    </source>
</evidence>
<dbReference type="SUPFAM" id="SSF52833">
    <property type="entry name" value="Thioredoxin-like"/>
    <property type="match status" value="1"/>
</dbReference>
<keyword evidence="4" id="KW-1185">Reference proteome</keyword>
<dbReference type="Gene3D" id="1.20.1050.10">
    <property type="match status" value="1"/>
</dbReference>
<evidence type="ECO:0000259" key="2">
    <source>
        <dbReference type="PROSITE" id="PS50405"/>
    </source>
</evidence>
<dbReference type="RefSeq" id="WP_151176748.1">
    <property type="nucleotide sequence ID" value="NZ_CP042906.1"/>
</dbReference>
<feature type="domain" description="GST C-terminal" evidence="2">
    <location>
        <begin position="89"/>
        <end position="216"/>
    </location>
</feature>
<accession>A0A5J6MG13</accession>